<dbReference type="AlphaFoldDB" id="A0A4S2MIJ2"/>
<sequence>MRVRSRARVQRHPDDSRIYLRDMPQSIYTSQGCGRGSDRRKETHLEDGRHGLIYGTQAIILVSSSGGAIEAFAPEMLQQLSGFFTFVIRQHAKVFPDERLTELPISVFSSKSSLSRLLGVRGHNCLFSEPLSGLGCAQGTGGVCTVVVVFSGAPTPYHDNLNRGVHTESEAIFALGTSWNKIVPWGAPPIGRTGNPTLLHWHVPS</sequence>
<name>A0A4S2MIJ2_9PEZI</name>
<dbReference type="PROSITE" id="PS51257">
    <property type="entry name" value="PROKAR_LIPOPROTEIN"/>
    <property type="match status" value="1"/>
</dbReference>
<evidence type="ECO:0000313" key="1">
    <source>
        <dbReference type="EMBL" id="TGZ76751.1"/>
    </source>
</evidence>
<dbReference type="Proteomes" id="UP000298138">
    <property type="component" value="Unassembled WGS sequence"/>
</dbReference>
<accession>A0A4S2MIJ2</accession>
<keyword evidence="2" id="KW-1185">Reference proteome</keyword>
<organism evidence="1 2">
    <name type="scientific">Ascodesmis nigricans</name>
    <dbReference type="NCBI Taxonomy" id="341454"/>
    <lineage>
        <taxon>Eukaryota</taxon>
        <taxon>Fungi</taxon>
        <taxon>Dikarya</taxon>
        <taxon>Ascomycota</taxon>
        <taxon>Pezizomycotina</taxon>
        <taxon>Pezizomycetes</taxon>
        <taxon>Pezizales</taxon>
        <taxon>Ascodesmidaceae</taxon>
        <taxon>Ascodesmis</taxon>
    </lineage>
</organism>
<evidence type="ECO:0000313" key="2">
    <source>
        <dbReference type="Proteomes" id="UP000298138"/>
    </source>
</evidence>
<gene>
    <name evidence="1" type="ORF">EX30DRAFT_367170</name>
</gene>
<dbReference type="EMBL" id="ML220167">
    <property type="protein sequence ID" value="TGZ76751.1"/>
    <property type="molecule type" value="Genomic_DNA"/>
</dbReference>
<proteinExistence type="predicted"/>
<protein>
    <submittedName>
        <fullName evidence="1">Uncharacterized protein</fullName>
    </submittedName>
</protein>
<dbReference type="InParanoid" id="A0A4S2MIJ2"/>
<reference evidence="1 2" key="1">
    <citation type="submission" date="2019-04" db="EMBL/GenBank/DDBJ databases">
        <title>Comparative genomics and transcriptomics to analyze fruiting body development in filamentous ascomycetes.</title>
        <authorList>
            <consortium name="DOE Joint Genome Institute"/>
            <person name="Lutkenhaus R."/>
            <person name="Traeger S."/>
            <person name="Breuer J."/>
            <person name="Kuo A."/>
            <person name="Lipzen A."/>
            <person name="Pangilinan J."/>
            <person name="Dilworth D."/>
            <person name="Sandor L."/>
            <person name="Poggeler S."/>
            <person name="Barry K."/>
            <person name="Grigoriev I.V."/>
            <person name="Nowrousian M."/>
        </authorList>
    </citation>
    <scope>NUCLEOTIDE SEQUENCE [LARGE SCALE GENOMIC DNA]</scope>
    <source>
        <strain evidence="1 2">CBS 389.68</strain>
    </source>
</reference>